<dbReference type="GO" id="GO:0004803">
    <property type="term" value="F:transposase activity"/>
    <property type="evidence" value="ECO:0007669"/>
    <property type="project" value="InterPro"/>
</dbReference>
<dbReference type="GO" id="GO:0003677">
    <property type="term" value="F:DNA binding"/>
    <property type="evidence" value="ECO:0007669"/>
    <property type="project" value="InterPro"/>
</dbReference>
<reference evidence="3" key="1">
    <citation type="journal article" date="2014" name="Front. Microbiol.">
        <title>High frequency of phylogenetically diverse reductive dehalogenase-homologous genes in deep subseafloor sedimentary metagenomes.</title>
        <authorList>
            <person name="Kawai M."/>
            <person name="Futagami T."/>
            <person name="Toyoda A."/>
            <person name="Takaki Y."/>
            <person name="Nishi S."/>
            <person name="Hori S."/>
            <person name="Arai W."/>
            <person name="Tsubouchi T."/>
            <person name="Morono Y."/>
            <person name="Uchiyama I."/>
            <person name="Ito T."/>
            <person name="Fujiyama A."/>
            <person name="Inagaki F."/>
            <person name="Takami H."/>
        </authorList>
    </citation>
    <scope>NUCLEOTIDE SEQUENCE</scope>
    <source>
        <strain evidence="3">Expedition CK06-06</strain>
    </source>
</reference>
<evidence type="ECO:0000256" key="1">
    <source>
        <dbReference type="SAM" id="MobiDB-lite"/>
    </source>
</evidence>
<name>X1UX35_9ZZZZ</name>
<protein>
    <recommendedName>
        <fullName evidence="2">Transposase IS801/IS1294 domain-containing protein</fullName>
    </recommendedName>
</protein>
<evidence type="ECO:0000259" key="2">
    <source>
        <dbReference type="Pfam" id="PF04986"/>
    </source>
</evidence>
<organism evidence="3">
    <name type="scientific">marine sediment metagenome</name>
    <dbReference type="NCBI Taxonomy" id="412755"/>
    <lineage>
        <taxon>unclassified sequences</taxon>
        <taxon>metagenomes</taxon>
        <taxon>ecological metagenomes</taxon>
    </lineage>
</organism>
<comment type="caution">
    <text evidence="3">The sequence shown here is derived from an EMBL/GenBank/DDBJ whole genome shotgun (WGS) entry which is preliminary data.</text>
</comment>
<evidence type="ECO:0000313" key="3">
    <source>
        <dbReference type="EMBL" id="GAJ22053.1"/>
    </source>
</evidence>
<feature type="domain" description="Transposase IS801/IS1294" evidence="2">
    <location>
        <begin position="12"/>
        <end position="48"/>
    </location>
</feature>
<dbReference type="EMBL" id="BARW01037004">
    <property type="protein sequence ID" value="GAJ22053.1"/>
    <property type="molecule type" value="Genomic_DNA"/>
</dbReference>
<feature type="region of interest" description="Disordered" evidence="1">
    <location>
        <begin position="62"/>
        <end position="85"/>
    </location>
</feature>
<proteinExistence type="predicted"/>
<dbReference type="Pfam" id="PF04986">
    <property type="entry name" value="Y2_Tnp"/>
    <property type="match status" value="1"/>
</dbReference>
<dbReference type="GO" id="GO:0006313">
    <property type="term" value="P:DNA transposition"/>
    <property type="evidence" value="ECO:0007669"/>
    <property type="project" value="InterPro"/>
</dbReference>
<sequence>MYKTKYNDYFGKNIQLFTTNDFIAELTTHIPPKYKHLIRYYGFYSSRSRGKATKDDSLDKFGWGASSEEEPKKEQEENPVETLSEKKSKQTWARLIKKIYEVDPLICSKCGFEMAVLAIITNPEEVHKILNHLRKNKSPPFDIKTQPEVS</sequence>
<accession>X1UX35</accession>
<dbReference type="InterPro" id="IPR007069">
    <property type="entry name" value="Transposase_32"/>
</dbReference>
<dbReference type="AlphaFoldDB" id="X1UX35"/>
<gene>
    <name evidence="3" type="ORF">S12H4_57267</name>
</gene>